<organism evidence="1 2">
    <name type="scientific">Novipirellula artificiosorum</name>
    <dbReference type="NCBI Taxonomy" id="2528016"/>
    <lineage>
        <taxon>Bacteria</taxon>
        <taxon>Pseudomonadati</taxon>
        <taxon>Planctomycetota</taxon>
        <taxon>Planctomycetia</taxon>
        <taxon>Pirellulales</taxon>
        <taxon>Pirellulaceae</taxon>
        <taxon>Novipirellula</taxon>
    </lineage>
</organism>
<accession>A0A5C6CE21</accession>
<sequence length="53" mass="5961">MSLNITREVARMQKQTAAKTVQANHAAMTNVSHREIFSMFPTAWKCCSMNSSN</sequence>
<dbReference type="Proteomes" id="UP000319143">
    <property type="component" value="Unassembled WGS sequence"/>
</dbReference>
<keyword evidence="2" id="KW-1185">Reference proteome</keyword>
<evidence type="ECO:0000313" key="1">
    <source>
        <dbReference type="EMBL" id="TWU22850.1"/>
    </source>
</evidence>
<proteinExistence type="predicted"/>
<name>A0A5C6CE21_9BACT</name>
<dbReference type="RefSeq" id="WP_197231994.1">
    <property type="nucleotide sequence ID" value="NZ_SJPV01000045.1"/>
</dbReference>
<comment type="caution">
    <text evidence="1">The sequence shown here is derived from an EMBL/GenBank/DDBJ whole genome shotgun (WGS) entry which is preliminary data.</text>
</comment>
<protein>
    <submittedName>
        <fullName evidence="1">Uncharacterized protein</fullName>
    </submittedName>
</protein>
<dbReference type="EMBL" id="SJPV01000045">
    <property type="protein sequence ID" value="TWU22850.1"/>
    <property type="molecule type" value="Genomic_DNA"/>
</dbReference>
<evidence type="ECO:0000313" key="2">
    <source>
        <dbReference type="Proteomes" id="UP000319143"/>
    </source>
</evidence>
<gene>
    <name evidence="1" type="ORF">Poly41_71120</name>
</gene>
<reference evidence="1 2" key="1">
    <citation type="submission" date="2019-02" db="EMBL/GenBank/DDBJ databases">
        <title>Deep-cultivation of Planctomycetes and their phenomic and genomic characterization uncovers novel biology.</title>
        <authorList>
            <person name="Wiegand S."/>
            <person name="Jogler M."/>
            <person name="Boedeker C."/>
            <person name="Pinto D."/>
            <person name="Vollmers J."/>
            <person name="Rivas-Marin E."/>
            <person name="Kohn T."/>
            <person name="Peeters S.H."/>
            <person name="Heuer A."/>
            <person name="Rast P."/>
            <person name="Oberbeckmann S."/>
            <person name="Bunk B."/>
            <person name="Jeske O."/>
            <person name="Meyerdierks A."/>
            <person name="Storesund J.E."/>
            <person name="Kallscheuer N."/>
            <person name="Luecker S."/>
            <person name="Lage O.M."/>
            <person name="Pohl T."/>
            <person name="Merkel B.J."/>
            <person name="Hornburger P."/>
            <person name="Mueller R.-W."/>
            <person name="Bruemmer F."/>
            <person name="Labrenz M."/>
            <person name="Spormann A.M."/>
            <person name="Op Den Camp H."/>
            <person name="Overmann J."/>
            <person name="Amann R."/>
            <person name="Jetten M.S.M."/>
            <person name="Mascher T."/>
            <person name="Medema M.H."/>
            <person name="Devos D.P."/>
            <person name="Kaster A.-K."/>
            <person name="Ovreas L."/>
            <person name="Rohde M."/>
            <person name="Galperin M.Y."/>
            <person name="Jogler C."/>
        </authorList>
    </citation>
    <scope>NUCLEOTIDE SEQUENCE [LARGE SCALE GENOMIC DNA]</scope>
    <source>
        <strain evidence="1 2">Poly41</strain>
    </source>
</reference>
<dbReference type="AlphaFoldDB" id="A0A5C6CE21"/>